<dbReference type="GO" id="GO:0005975">
    <property type="term" value="P:carbohydrate metabolic process"/>
    <property type="evidence" value="ECO:0007669"/>
    <property type="project" value="InterPro"/>
</dbReference>
<reference evidence="1 2" key="1">
    <citation type="submission" date="2010-01" db="EMBL/GenBank/DDBJ databases">
        <authorList>
            <person name="Weinstock G."/>
            <person name="Sodergren E."/>
            <person name="Clifton S."/>
            <person name="Fulton L."/>
            <person name="Fulton B."/>
            <person name="Courtney L."/>
            <person name="Fronick C."/>
            <person name="Harrison M."/>
            <person name="Strong C."/>
            <person name="Farmer C."/>
            <person name="Delahaunty K."/>
            <person name="Markovic C."/>
            <person name="Hall O."/>
            <person name="Minx P."/>
            <person name="Tomlinson C."/>
            <person name="Mitreva M."/>
            <person name="Nelson J."/>
            <person name="Hou S."/>
            <person name="Wollam A."/>
            <person name="Pepin K.H."/>
            <person name="Johnson M."/>
            <person name="Bhonagiri V."/>
            <person name="Nash W.E."/>
            <person name="Warren W."/>
            <person name="Chinwalla A."/>
            <person name="Mardis E.R."/>
            <person name="Wilson R.K."/>
        </authorList>
    </citation>
    <scope>NUCLEOTIDE SEQUENCE [LARGE SCALE GENOMIC DNA]</scope>
    <source>
        <strain evidence="1 2">DSM 13479</strain>
    </source>
</reference>
<comment type="caution">
    <text evidence="1">The sequence shown here is derived from an EMBL/GenBank/DDBJ whole genome shotgun (WGS) entry which is preliminary data.</text>
</comment>
<sequence length="56" mass="6501">HQFCQTYFKPEEGGDWYPVLKRDGTPLRKNKGGKHRVAFHVPRALMNLSILFETVS</sequence>
<gene>
    <name evidence="1" type="ORF">CLOSTHATH_00722</name>
</gene>
<accession>D3AAV1</accession>
<evidence type="ECO:0000313" key="2">
    <source>
        <dbReference type="Proteomes" id="UP000004968"/>
    </source>
</evidence>
<name>D3AAV1_9FIRM</name>
<organism evidence="1 2">
    <name type="scientific">Hungatella hathewayi DSM 13479</name>
    <dbReference type="NCBI Taxonomy" id="566550"/>
    <lineage>
        <taxon>Bacteria</taxon>
        <taxon>Bacillati</taxon>
        <taxon>Bacillota</taxon>
        <taxon>Clostridia</taxon>
        <taxon>Lachnospirales</taxon>
        <taxon>Lachnospiraceae</taxon>
        <taxon>Hungatella</taxon>
    </lineage>
</organism>
<proteinExistence type="predicted"/>
<protein>
    <submittedName>
        <fullName evidence="1">Uncharacterized protein</fullName>
    </submittedName>
</protein>
<dbReference type="EMBL" id="ACIO01000045">
    <property type="protein sequence ID" value="EFD01054.1"/>
    <property type="molecule type" value="Genomic_DNA"/>
</dbReference>
<dbReference type="AlphaFoldDB" id="D3AAV1"/>
<dbReference type="Gene3D" id="1.50.10.10">
    <property type="match status" value="1"/>
</dbReference>
<dbReference type="InterPro" id="IPR008928">
    <property type="entry name" value="6-hairpin_glycosidase_sf"/>
</dbReference>
<feature type="non-terminal residue" evidence="1">
    <location>
        <position position="1"/>
    </location>
</feature>
<dbReference type="HOGENOM" id="CLU_3001026_0_0_9"/>
<dbReference type="InterPro" id="IPR012341">
    <property type="entry name" value="6hp_glycosidase-like_sf"/>
</dbReference>
<evidence type="ECO:0000313" key="1">
    <source>
        <dbReference type="EMBL" id="EFD01054.1"/>
    </source>
</evidence>
<dbReference type="SUPFAM" id="SSF48208">
    <property type="entry name" value="Six-hairpin glycosidases"/>
    <property type="match status" value="1"/>
</dbReference>
<dbReference type="Proteomes" id="UP000004968">
    <property type="component" value="Unassembled WGS sequence"/>
</dbReference>